<evidence type="ECO:0000256" key="3">
    <source>
        <dbReference type="ARBA" id="ARBA00022737"/>
    </source>
</evidence>
<dbReference type="Gene3D" id="1.10.287.110">
    <property type="entry name" value="DnaJ domain"/>
    <property type="match status" value="1"/>
</dbReference>
<dbReference type="PROSITE" id="PS50076">
    <property type="entry name" value="DNAJ_2"/>
    <property type="match status" value="1"/>
</dbReference>
<protein>
    <submittedName>
        <fullName evidence="10">Molecular chaperone DnaJ</fullName>
    </submittedName>
</protein>
<evidence type="ECO:0000256" key="5">
    <source>
        <dbReference type="ARBA" id="ARBA00022833"/>
    </source>
</evidence>
<dbReference type="SUPFAM" id="SSF49493">
    <property type="entry name" value="HSP40/DnaJ peptide-binding domain"/>
    <property type="match status" value="2"/>
</dbReference>
<dbReference type="InterPro" id="IPR018253">
    <property type="entry name" value="DnaJ_domain_CS"/>
</dbReference>
<name>A0A1B7VWK0_APHFL</name>
<dbReference type="InterPro" id="IPR008971">
    <property type="entry name" value="HSP40/DnaJ_pept-bd"/>
</dbReference>
<evidence type="ECO:0000256" key="4">
    <source>
        <dbReference type="ARBA" id="ARBA00022771"/>
    </source>
</evidence>
<evidence type="ECO:0000256" key="7">
    <source>
        <dbReference type="ARBA" id="ARBA00023186"/>
    </source>
</evidence>
<dbReference type="GO" id="GO:0005737">
    <property type="term" value="C:cytoplasm"/>
    <property type="evidence" value="ECO:0007669"/>
    <property type="project" value="TreeGrafter"/>
</dbReference>
<feature type="compositionally biased region" description="Polar residues" evidence="8">
    <location>
        <begin position="133"/>
        <end position="142"/>
    </location>
</feature>
<dbReference type="Gene3D" id="2.60.260.20">
    <property type="entry name" value="Urease metallochaperone UreE, N-terminal domain"/>
    <property type="match status" value="2"/>
</dbReference>
<keyword evidence="3" id="KW-0677">Repeat</keyword>
<dbReference type="PANTHER" id="PTHR43096:SF52">
    <property type="entry name" value="DNAJ HOMOLOG 1, MITOCHONDRIAL-RELATED"/>
    <property type="match status" value="1"/>
</dbReference>
<keyword evidence="5" id="KW-0862">Zinc</keyword>
<keyword evidence="2" id="KW-0479">Metal-binding</keyword>
<dbReference type="GO" id="GO:0042026">
    <property type="term" value="P:protein refolding"/>
    <property type="evidence" value="ECO:0007669"/>
    <property type="project" value="TreeGrafter"/>
</dbReference>
<dbReference type="Pfam" id="PF01556">
    <property type="entry name" value="DnaJ_C"/>
    <property type="match status" value="1"/>
</dbReference>
<gene>
    <name evidence="10" type="ORF">AN481_10870</name>
</gene>
<reference evidence="10 11" key="1">
    <citation type="submission" date="2015-09" db="EMBL/GenBank/DDBJ databases">
        <title>Whole genome shotgun sequence assembly of Aphanizomenon flos-aquae UKL13.</title>
        <authorList>
            <person name="Driscoll C."/>
        </authorList>
    </citation>
    <scope>NUCLEOTIDE SEQUENCE [LARGE SCALE GENOMIC DNA]</scope>
    <source>
        <strain evidence="10">MDT13</strain>
    </source>
</reference>
<evidence type="ECO:0000313" key="11">
    <source>
        <dbReference type="Proteomes" id="UP000092382"/>
    </source>
</evidence>
<dbReference type="PANTHER" id="PTHR43096">
    <property type="entry name" value="DNAJ HOMOLOG 1, MITOCHONDRIAL-RELATED"/>
    <property type="match status" value="1"/>
</dbReference>
<feature type="domain" description="J" evidence="9">
    <location>
        <begin position="9"/>
        <end position="74"/>
    </location>
</feature>
<dbReference type="Proteomes" id="UP000092382">
    <property type="component" value="Unassembled WGS sequence"/>
</dbReference>
<dbReference type="FunFam" id="2.60.260.20:FF:000005">
    <property type="entry name" value="Chaperone protein dnaJ 1, mitochondrial"/>
    <property type="match status" value="1"/>
</dbReference>
<evidence type="ECO:0000256" key="2">
    <source>
        <dbReference type="ARBA" id="ARBA00022723"/>
    </source>
</evidence>
<accession>A0A1B7VWK0</accession>
<dbReference type="CDD" id="cd06257">
    <property type="entry name" value="DnaJ"/>
    <property type="match status" value="1"/>
</dbReference>
<comment type="caution">
    <text evidence="10">The sequence shown here is derived from an EMBL/GenBank/DDBJ whole genome shotgun (WGS) entry which is preliminary data.</text>
</comment>
<dbReference type="GO" id="GO:0008270">
    <property type="term" value="F:zinc ion binding"/>
    <property type="evidence" value="ECO:0007669"/>
    <property type="project" value="UniProtKB-KW"/>
</dbReference>
<dbReference type="SMART" id="SM00271">
    <property type="entry name" value="DnaJ"/>
    <property type="match status" value="1"/>
</dbReference>
<dbReference type="SUPFAM" id="SSF46565">
    <property type="entry name" value="Chaperone J-domain"/>
    <property type="match status" value="1"/>
</dbReference>
<dbReference type="InterPro" id="IPR001623">
    <property type="entry name" value="DnaJ_domain"/>
</dbReference>
<dbReference type="Pfam" id="PF00226">
    <property type="entry name" value="DnaJ"/>
    <property type="match status" value="1"/>
</dbReference>
<evidence type="ECO:0000259" key="9">
    <source>
        <dbReference type="PROSITE" id="PS50076"/>
    </source>
</evidence>
<dbReference type="InterPro" id="IPR036869">
    <property type="entry name" value="J_dom_sf"/>
</dbReference>
<dbReference type="PROSITE" id="PS00636">
    <property type="entry name" value="DNAJ_1"/>
    <property type="match status" value="1"/>
</dbReference>
<dbReference type="PATRIC" id="fig|1710894.3.peg.4268"/>
<feature type="region of interest" description="Disordered" evidence="8">
    <location>
        <begin position="81"/>
        <end position="110"/>
    </location>
</feature>
<proteinExistence type="predicted"/>
<sequence>MQNLQNFRDYYEILGVSKDASSEEIKKVYRRLARQYHPDLNPGNKEAEEKFKTIGEAYEILSDSSRRSQYDQFSRYWQQNGFVANKQTPKPKGWDNRPNGRSGQEVDPSQFNDFESFVNQVIGVSNRKEPRTSSENTTTSDPFRSPRTKVAYTVNTPPPRATRRDIEARLTLPLEKAYQGGSERIRLEDGRSLEVTMPPAMVTGQTIRLRNQGISGGDLYLKITVDPHPLFKLEGTNIFCQVPVTPSEATLGGQVEAPTLDGPVKMTIPPGVRSGQRFRLGNKGYPGENGQRGDQLVEIQIVTPKSITPQERELYEKLREIETFKPRADLI</sequence>
<feature type="compositionally biased region" description="Polar residues" evidence="8">
    <location>
        <begin position="99"/>
        <end position="110"/>
    </location>
</feature>
<dbReference type="PRINTS" id="PR00625">
    <property type="entry name" value="JDOMAIN"/>
</dbReference>
<keyword evidence="7" id="KW-0143">Chaperone</keyword>
<dbReference type="CDD" id="cd10747">
    <property type="entry name" value="DnaJ_C"/>
    <property type="match status" value="1"/>
</dbReference>
<dbReference type="STRING" id="1803587.GCA_001593825_03448"/>
<dbReference type="InterPro" id="IPR002939">
    <property type="entry name" value="DnaJ_C"/>
</dbReference>
<dbReference type="GO" id="GO:0006260">
    <property type="term" value="P:DNA replication"/>
    <property type="evidence" value="ECO:0007669"/>
    <property type="project" value="UniProtKB-KW"/>
</dbReference>
<dbReference type="GO" id="GO:0051082">
    <property type="term" value="F:unfolded protein binding"/>
    <property type="evidence" value="ECO:0007669"/>
    <property type="project" value="InterPro"/>
</dbReference>
<evidence type="ECO:0000313" key="10">
    <source>
        <dbReference type="EMBL" id="OBQ25296.1"/>
    </source>
</evidence>
<evidence type="ECO:0000256" key="6">
    <source>
        <dbReference type="ARBA" id="ARBA00023016"/>
    </source>
</evidence>
<feature type="region of interest" description="Disordered" evidence="8">
    <location>
        <begin position="123"/>
        <end position="160"/>
    </location>
</feature>
<keyword evidence="4" id="KW-0863">Zinc-finger</keyword>
<evidence type="ECO:0000256" key="1">
    <source>
        <dbReference type="ARBA" id="ARBA00022705"/>
    </source>
</evidence>
<keyword evidence="6" id="KW-0346">Stress response</keyword>
<evidence type="ECO:0000256" key="8">
    <source>
        <dbReference type="SAM" id="MobiDB-lite"/>
    </source>
</evidence>
<organism evidence="10 11">
    <name type="scientific">Aphanizomenon flos-aquae LD13</name>
    <dbReference type="NCBI Taxonomy" id="1710894"/>
    <lineage>
        <taxon>Bacteria</taxon>
        <taxon>Bacillati</taxon>
        <taxon>Cyanobacteriota</taxon>
        <taxon>Cyanophyceae</taxon>
        <taxon>Nostocales</taxon>
        <taxon>Aphanizomenonaceae</taxon>
        <taxon>Aphanizomenon</taxon>
    </lineage>
</organism>
<dbReference type="AlphaFoldDB" id="A0A1B7VWK0"/>
<dbReference type="EMBL" id="LJOY01000032">
    <property type="protein sequence ID" value="OBQ25296.1"/>
    <property type="molecule type" value="Genomic_DNA"/>
</dbReference>
<keyword evidence="1" id="KW-0235">DNA replication</keyword>